<dbReference type="GO" id="GO:0006508">
    <property type="term" value="P:proteolysis"/>
    <property type="evidence" value="ECO:0007669"/>
    <property type="project" value="UniProtKB-KW"/>
</dbReference>
<protein>
    <submittedName>
        <fullName evidence="10">Related to extracellular aspartic proteinase</fullName>
    </submittedName>
</protein>
<feature type="domain" description="Peptidase A1" evidence="9">
    <location>
        <begin position="181"/>
        <end position="498"/>
    </location>
</feature>
<evidence type="ECO:0000313" key="10">
    <source>
        <dbReference type="EMBL" id="SJL00045.1"/>
    </source>
</evidence>
<dbReference type="PROSITE" id="PS00141">
    <property type="entry name" value="ASP_PROTEASE"/>
    <property type="match status" value="1"/>
</dbReference>
<feature type="active site" evidence="5">
    <location>
        <position position="199"/>
    </location>
</feature>
<evidence type="ECO:0000256" key="1">
    <source>
        <dbReference type="ARBA" id="ARBA00007447"/>
    </source>
</evidence>
<evidence type="ECO:0000259" key="9">
    <source>
        <dbReference type="PROSITE" id="PS51767"/>
    </source>
</evidence>
<dbReference type="PROSITE" id="PS51767">
    <property type="entry name" value="PEPTIDASE_A1"/>
    <property type="match status" value="1"/>
</dbReference>
<accession>A0A284QU72</accession>
<evidence type="ECO:0000313" key="11">
    <source>
        <dbReference type="Proteomes" id="UP000219338"/>
    </source>
</evidence>
<comment type="similarity">
    <text evidence="1 7">Belongs to the peptidase A1 family.</text>
</comment>
<keyword evidence="6" id="KW-1015">Disulfide bond</keyword>
<dbReference type="OrthoDB" id="2747330at2759"/>
<dbReference type="InterPro" id="IPR034164">
    <property type="entry name" value="Pepsin-like_dom"/>
</dbReference>
<dbReference type="InterPro" id="IPR001461">
    <property type="entry name" value="Aspartic_peptidase_A1"/>
</dbReference>
<dbReference type="AlphaFoldDB" id="A0A284QU72"/>
<sequence>MQSKLALSLSALFFLLFTLHDVGAAPLSKKHKTLTLPLTKIQQRRADLHPQVLLQQHINRGHRRLALMSDSGIGPTDEELRANLHRRVHACHPNETTTELQKRYNPHFHSSVTTLDTPTLSLHEDQNASASSSASAASASASSGFTDAEINALLNGGVTDANTPTANNSLGLDILANDVGYTSVIEIGTPPRQFRVLMDSGSADFWVGSDNCQAEGGGNCGNHTFLGEQRSSSFNTFNEQWNITYGTGSVAGVKVADDVTIAGLLLQGHNFGIAEVESVDFASDSTEFDGLIGLAQSTLSNQGFLTPVESLAKNGLIGEAITSYKISRLADDKNDGEITFGGLDDTKFQANTLVTVDNLSKQGFWVATLDGASVDGTGLKIQGQAAILDTGTTLLIAPAADAETIHSNIDGATSDGQGGFLVPCTTNASVALTFGGTAFAIDPRDLAFAPLDINDPTGMCVSGISSGNVGQGEWLVGDTFLKSAYFSTNVDKNQLSLAKLA</sequence>
<evidence type="ECO:0000256" key="2">
    <source>
        <dbReference type="ARBA" id="ARBA00022670"/>
    </source>
</evidence>
<evidence type="ECO:0000256" key="8">
    <source>
        <dbReference type="SAM" id="SignalP"/>
    </source>
</evidence>
<evidence type="ECO:0000256" key="3">
    <source>
        <dbReference type="ARBA" id="ARBA00022750"/>
    </source>
</evidence>
<dbReference type="GO" id="GO:0004190">
    <property type="term" value="F:aspartic-type endopeptidase activity"/>
    <property type="evidence" value="ECO:0007669"/>
    <property type="project" value="UniProtKB-KW"/>
</dbReference>
<keyword evidence="4 7" id="KW-0378">Hydrolase</keyword>
<dbReference type="InterPro" id="IPR033121">
    <property type="entry name" value="PEPTIDASE_A1"/>
</dbReference>
<gene>
    <name evidence="10" type="ORF">ARMOST_03357</name>
</gene>
<dbReference type="InterPro" id="IPR021109">
    <property type="entry name" value="Peptidase_aspartic_dom_sf"/>
</dbReference>
<dbReference type="Gene3D" id="2.40.70.10">
    <property type="entry name" value="Acid Proteases"/>
    <property type="match status" value="2"/>
</dbReference>
<feature type="chain" id="PRO_5012605750" evidence="8">
    <location>
        <begin position="25"/>
        <end position="501"/>
    </location>
</feature>
<dbReference type="STRING" id="47428.A0A284QU72"/>
<evidence type="ECO:0000256" key="5">
    <source>
        <dbReference type="PIRSR" id="PIRSR601461-1"/>
    </source>
</evidence>
<keyword evidence="3 7" id="KW-0064">Aspartyl protease</keyword>
<keyword evidence="2 7" id="KW-0645">Protease</keyword>
<feature type="signal peptide" evidence="8">
    <location>
        <begin position="1"/>
        <end position="24"/>
    </location>
</feature>
<feature type="disulfide bond" evidence="6">
    <location>
        <begin position="212"/>
        <end position="220"/>
    </location>
</feature>
<dbReference type="PRINTS" id="PR00792">
    <property type="entry name" value="PEPSIN"/>
</dbReference>
<dbReference type="SUPFAM" id="SSF50630">
    <property type="entry name" value="Acid proteases"/>
    <property type="match status" value="1"/>
</dbReference>
<reference evidence="11" key="1">
    <citation type="journal article" date="2017" name="Nat. Ecol. Evol.">
        <title>Genome expansion and lineage-specific genetic innovations in the forest pathogenic fungi Armillaria.</title>
        <authorList>
            <person name="Sipos G."/>
            <person name="Prasanna A.N."/>
            <person name="Walter M.C."/>
            <person name="O'Connor E."/>
            <person name="Balint B."/>
            <person name="Krizsan K."/>
            <person name="Kiss B."/>
            <person name="Hess J."/>
            <person name="Varga T."/>
            <person name="Slot J."/>
            <person name="Riley R."/>
            <person name="Boka B."/>
            <person name="Rigling D."/>
            <person name="Barry K."/>
            <person name="Lee J."/>
            <person name="Mihaltcheva S."/>
            <person name="LaButti K."/>
            <person name="Lipzen A."/>
            <person name="Waldron R."/>
            <person name="Moloney N.M."/>
            <person name="Sperisen C."/>
            <person name="Kredics L."/>
            <person name="Vagvoelgyi C."/>
            <person name="Patrignani A."/>
            <person name="Fitzpatrick D."/>
            <person name="Nagy I."/>
            <person name="Doyle S."/>
            <person name="Anderson J.B."/>
            <person name="Grigoriev I.V."/>
            <person name="Gueldener U."/>
            <person name="Muensterkoetter M."/>
            <person name="Nagy L.G."/>
        </authorList>
    </citation>
    <scope>NUCLEOTIDE SEQUENCE [LARGE SCALE GENOMIC DNA]</scope>
    <source>
        <strain evidence="11">C18/9</strain>
    </source>
</reference>
<dbReference type="Pfam" id="PF00026">
    <property type="entry name" value="Asp"/>
    <property type="match status" value="1"/>
</dbReference>
<dbReference type="CDD" id="cd05471">
    <property type="entry name" value="pepsin_like"/>
    <property type="match status" value="1"/>
</dbReference>
<keyword evidence="11" id="KW-1185">Reference proteome</keyword>
<feature type="active site" evidence="5">
    <location>
        <position position="389"/>
    </location>
</feature>
<keyword evidence="8" id="KW-0732">Signal</keyword>
<dbReference type="Proteomes" id="UP000219338">
    <property type="component" value="Unassembled WGS sequence"/>
</dbReference>
<organism evidence="10 11">
    <name type="scientific">Armillaria ostoyae</name>
    <name type="common">Armillaria root rot fungus</name>
    <dbReference type="NCBI Taxonomy" id="47428"/>
    <lineage>
        <taxon>Eukaryota</taxon>
        <taxon>Fungi</taxon>
        <taxon>Dikarya</taxon>
        <taxon>Basidiomycota</taxon>
        <taxon>Agaricomycotina</taxon>
        <taxon>Agaricomycetes</taxon>
        <taxon>Agaricomycetidae</taxon>
        <taxon>Agaricales</taxon>
        <taxon>Marasmiineae</taxon>
        <taxon>Physalacriaceae</taxon>
        <taxon>Armillaria</taxon>
    </lineage>
</organism>
<dbReference type="PANTHER" id="PTHR47966">
    <property type="entry name" value="BETA-SITE APP-CLEAVING ENZYME, ISOFORM A-RELATED"/>
    <property type="match status" value="1"/>
</dbReference>
<proteinExistence type="inferred from homology"/>
<dbReference type="InterPro" id="IPR001969">
    <property type="entry name" value="Aspartic_peptidase_AS"/>
</dbReference>
<dbReference type="EMBL" id="FUEG01000002">
    <property type="protein sequence ID" value="SJL00045.1"/>
    <property type="molecule type" value="Genomic_DNA"/>
</dbReference>
<evidence type="ECO:0000256" key="7">
    <source>
        <dbReference type="RuleBase" id="RU000454"/>
    </source>
</evidence>
<dbReference type="PANTHER" id="PTHR47966:SF75">
    <property type="entry name" value="ENDOPEPTIDASE (CTSD), PUTATIVE (AFU_ORTHOLOGUE AFUA_4G07040)-RELATED"/>
    <property type="match status" value="1"/>
</dbReference>
<dbReference type="FunFam" id="2.40.70.10:FF:000115">
    <property type="entry name" value="Lysosomal aspartic protease"/>
    <property type="match status" value="1"/>
</dbReference>
<evidence type="ECO:0000256" key="4">
    <source>
        <dbReference type="ARBA" id="ARBA00022801"/>
    </source>
</evidence>
<name>A0A284QU72_ARMOS</name>
<dbReference type="OMA" id="ELFCQQH"/>
<evidence type="ECO:0000256" key="6">
    <source>
        <dbReference type="PIRSR" id="PIRSR601461-2"/>
    </source>
</evidence>